<keyword evidence="2" id="KW-1185">Reference proteome</keyword>
<protein>
    <submittedName>
        <fullName evidence="1">Uncharacterized protein</fullName>
    </submittedName>
</protein>
<sequence>MAWLFVSGLSNAWFPDYGFIRPIPAYDDAIEDRGIIKFIVIFYEAESGVLSCWRGLWGRNLVHPGELRVIDIYQGFMKVFQDMVQGFNAQVYCMSTECKSTVCLLNASLTICLNKPFVVDRLDRSIDICCR</sequence>
<reference evidence="1 2" key="1">
    <citation type="submission" date="2021-06" db="EMBL/GenBank/DDBJ databases">
        <title>Caerostris extrusa draft genome.</title>
        <authorList>
            <person name="Kono N."/>
            <person name="Arakawa K."/>
        </authorList>
    </citation>
    <scope>NUCLEOTIDE SEQUENCE [LARGE SCALE GENOMIC DNA]</scope>
</reference>
<accession>A0AAV4VBW2</accession>
<proteinExistence type="predicted"/>
<comment type="caution">
    <text evidence="1">The sequence shown here is derived from an EMBL/GenBank/DDBJ whole genome shotgun (WGS) entry which is preliminary data.</text>
</comment>
<dbReference type="EMBL" id="BPLR01014230">
    <property type="protein sequence ID" value="GIY67364.1"/>
    <property type="molecule type" value="Genomic_DNA"/>
</dbReference>
<evidence type="ECO:0000313" key="2">
    <source>
        <dbReference type="Proteomes" id="UP001054945"/>
    </source>
</evidence>
<organism evidence="1 2">
    <name type="scientific">Caerostris extrusa</name>
    <name type="common">Bark spider</name>
    <name type="synonym">Caerostris bankana</name>
    <dbReference type="NCBI Taxonomy" id="172846"/>
    <lineage>
        <taxon>Eukaryota</taxon>
        <taxon>Metazoa</taxon>
        <taxon>Ecdysozoa</taxon>
        <taxon>Arthropoda</taxon>
        <taxon>Chelicerata</taxon>
        <taxon>Arachnida</taxon>
        <taxon>Araneae</taxon>
        <taxon>Araneomorphae</taxon>
        <taxon>Entelegynae</taxon>
        <taxon>Araneoidea</taxon>
        <taxon>Araneidae</taxon>
        <taxon>Caerostris</taxon>
    </lineage>
</organism>
<dbReference type="Proteomes" id="UP001054945">
    <property type="component" value="Unassembled WGS sequence"/>
</dbReference>
<dbReference type="AlphaFoldDB" id="A0AAV4VBW2"/>
<name>A0AAV4VBW2_CAEEX</name>
<evidence type="ECO:0000313" key="1">
    <source>
        <dbReference type="EMBL" id="GIY67364.1"/>
    </source>
</evidence>
<gene>
    <name evidence="1" type="ORF">CEXT_22941</name>
</gene>